<protein>
    <submittedName>
        <fullName evidence="1">Uncharacterized protein</fullName>
    </submittedName>
</protein>
<comment type="caution">
    <text evidence="1">The sequence shown here is derived from an EMBL/GenBank/DDBJ whole genome shotgun (WGS) entry which is preliminary data.</text>
</comment>
<reference evidence="1 2" key="1">
    <citation type="submission" date="2016-07" db="EMBL/GenBank/DDBJ databases">
        <title>Pervasive Adenine N6-methylation of Active Genes in Fungi.</title>
        <authorList>
            <consortium name="DOE Joint Genome Institute"/>
            <person name="Mondo S.J."/>
            <person name="Dannebaum R.O."/>
            <person name="Kuo R.C."/>
            <person name="Labutti K."/>
            <person name="Haridas S."/>
            <person name="Kuo A."/>
            <person name="Salamov A."/>
            <person name="Ahrendt S.R."/>
            <person name="Lipzen A."/>
            <person name="Sullivan W."/>
            <person name="Andreopoulos W.B."/>
            <person name="Clum A."/>
            <person name="Lindquist E."/>
            <person name="Daum C."/>
            <person name="Ramamoorthy G.K."/>
            <person name="Gryganskyi A."/>
            <person name="Culley D."/>
            <person name="Magnuson J.K."/>
            <person name="James T.Y."/>
            <person name="O'Malley M.A."/>
            <person name="Stajich J.E."/>
            <person name="Spatafora J.W."/>
            <person name="Visel A."/>
            <person name="Grigoriev I.V."/>
        </authorList>
    </citation>
    <scope>NUCLEOTIDE SEQUENCE [LARGE SCALE GENOMIC DNA]</scope>
    <source>
        <strain evidence="1 2">NRRL 1336</strain>
    </source>
</reference>
<sequence length="231" mass="25993">MDIPAESKLLSLKPMVQSMYQLNDDEMYSLVTDQQVLNALLSSQLCQSYVNMWSKYHIDAANPSITKAQLNCRLLDLCYRAQKLEAQYMDYHLRQPTYIVKLPFHSWITTIAPKENYVNDATAKAYSSKKAILKSWPLSESNRNRVFSIVNDHGLGILACEDLVYFGDIPLLTTTQFEELRGRLNEVHDALTTLFDNTSISESFKTSAASASSNDIINSISGDGKTAQFTA</sequence>
<evidence type="ECO:0000313" key="1">
    <source>
        <dbReference type="EMBL" id="ORZ17187.1"/>
    </source>
</evidence>
<dbReference type="OrthoDB" id="2288581at2759"/>
<keyword evidence="2" id="KW-1185">Reference proteome</keyword>
<proteinExistence type="predicted"/>
<dbReference type="Proteomes" id="UP000193560">
    <property type="component" value="Unassembled WGS sequence"/>
</dbReference>
<evidence type="ECO:0000313" key="2">
    <source>
        <dbReference type="Proteomes" id="UP000193560"/>
    </source>
</evidence>
<organism evidence="1 2">
    <name type="scientific">Absidia repens</name>
    <dbReference type="NCBI Taxonomy" id="90262"/>
    <lineage>
        <taxon>Eukaryota</taxon>
        <taxon>Fungi</taxon>
        <taxon>Fungi incertae sedis</taxon>
        <taxon>Mucoromycota</taxon>
        <taxon>Mucoromycotina</taxon>
        <taxon>Mucoromycetes</taxon>
        <taxon>Mucorales</taxon>
        <taxon>Cunninghamellaceae</taxon>
        <taxon>Absidia</taxon>
    </lineage>
</organism>
<dbReference type="AlphaFoldDB" id="A0A1X2IK71"/>
<accession>A0A1X2IK71</accession>
<dbReference type="EMBL" id="MCGE01000010">
    <property type="protein sequence ID" value="ORZ17187.1"/>
    <property type="molecule type" value="Genomic_DNA"/>
</dbReference>
<name>A0A1X2IK71_9FUNG</name>
<gene>
    <name evidence="1" type="ORF">BCR42DRAFT_414102</name>
</gene>